<evidence type="ECO:0000313" key="2">
    <source>
        <dbReference type="EMBL" id="NME09588.1"/>
    </source>
</evidence>
<dbReference type="SMART" id="SM00900">
    <property type="entry name" value="FMN_bind"/>
    <property type="match status" value="1"/>
</dbReference>
<evidence type="ECO:0000313" key="3">
    <source>
        <dbReference type="EMBL" id="QEZ70686.1"/>
    </source>
</evidence>
<dbReference type="Proteomes" id="UP000326961">
    <property type="component" value="Chromosome"/>
</dbReference>
<organism evidence="3 4">
    <name type="scientific">Paraclostridium bifermentans</name>
    <name type="common">Clostridium bifermentans</name>
    <dbReference type="NCBI Taxonomy" id="1490"/>
    <lineage>
        <taxon>Bacteria</taxon>
        <taxon>Bacillati</taxon>
        <taxon>Bacillota</taxon>
        <taxon>Clostridia</taxon>
        <taxon>Peptostreptococcales</taxon>
        <taxon>Peptostreptococcaceae</taxon>
        <taxon>Paraclostridium</taxon>
    </lineage>
</organism>
<dbReference type="GO" id="GO:0016020">
    <property type="term" value="C:membrane"/>
    <property type="evidence" value="ECO:0007669"/>
    <property type="project" value="InterPro"/>
</dbReference>
<evidence type="ECO:0000259" key="1">
    <source>
        <dbReference type="SMART" id="SM00900"/>
    </source>
</evidence>
<evidence type="ECO:0000313" key="4">
    <source>
        <dbReference type="Proteomes" id="UP000326961"/>
    </source>
</evidence>
<dbReference type="AlphaFoldDB" id="A0A5P3XK40"/>
<reference evidence="3 4" key="1">
    <citation type="submission" date="2018-09" db="EMBL/GenBank/DDBJ databases">
        <title>A clostridial neurotoxin that targets Anopheles mosquitoes.</title>
        <authorList>
            <person name="Contreras E."/>
            <person name="Masuyer G."/>
            <person name="Qureshi N."/>
            <person name="Chawla S."/>
            <person name="Lim H.L."/>
            <person name="Chen J."/>
            <person name="Stenmark P."/>
            <person name="Gill S."/>
        </authorList>
    </citation>
    <scope>NUCLEOTIDE SEQUENCE [LARGE SCALE GENOMIC DNA]</scope>
    <source>
        <strain evidence="3 4">Cbm</strain>
    </source>
</reference>
<dbReference type="EMBL" id="CP032452">
    <property type="protein sequence ID" value="QEZ70686.1"/>
    <property type="molecule type" value="Genomic_DNA"/>
</dbReference>
<reference evidence="2 5" key="2">
    <citation type="submission" date="2020-04" db="EMBL/GenBank/DDBJ databases">
        <authorList>
            <person name="Hitch T.C.A."/>
            <person name="Wylensek D."/>
            <person name="Clavel T."/>
        </authorList>
    </citation>
    <scope>NUCLEOTIDE SEQUENCE [LARGE SCALE GENOMIC DNA]</scope>
    <source>
        <strain evidence="2 5">Med78_4-601-WT-2</strain>
    </source>
</reference>
<dbReference type="InterPro" id="IPR007329">
    <property type="entry name" value="FMN-bd"/>
</dbReference>
<sequence>MKNLVGKAKELKIKKIDTSYFSHLDDGIYEGEYTINPVSVKVSLEIKESKIRNIKIISHDKGLGGKAEKITADVIDAQSLDVDVVSGATVSSKCILKSIENALIK</sequence>
<dbReference type="Proteomes" id="UP000573963">
    <property type="component" value="Unassembled WGS sequence"/>
</dbReference>
<evidence type="ECO:0000313" key="5">
    <source>
        <dbReference type="Proteomes" id="UP000573963"/>
    </source>
</evidence>
<name>A0A5P3XK40_PARBF</name>
<feature type="domain" description="FMN-binding" evidence="1">
    <location>
        <begin position="34"/>
        <end position="105"/>
    </location>
</feature>
<dbReference type="EMBL" id="JABAFD010000004">
    <property type="protein sequence ID" value="NME09588.1"/>
    <property type="molecule type" value="Genomic_DNA"/>
</dbReference>
<gene>
    <name evidence="3" type="ORF">D4A35_06450</name>
    <name evidence="2" type="ORF">HF875_08645</name>
</gene>
<dbReference type="GO" id="GO:0010181">
    <property type="term" value="F:FMN binding"/>
    <property type="evidence" value="ECO:0007669"/>
    <property type="project" value="InterPro"/>
</dbReference>
<dbReference type="Gene3D" id="3.90.1010.20">
    <property type="match status" value="1"/>
</dbReference>
<protein>
    <submittedName>
        <fullName evidence="3">FMN-binding protein</fullName>
    </submittedName>
</protein>
<proteinExistence type="predicted"/>
<accession>A0A5P3XK40</accession>
<dbReference type="Pfam" id="PF04205">
    <property type="entry name" value="FMN_bind"/>
    <property type="match status" value="1"/>
</dbReference>